<keyword evidence="1" id="KW-0812">Transmembrane</keyword>
<dbReference type="InterPro" id="IPR051158">
    <property type="entry name" value="Metallophosphoesterase_sf"/>
</dbReference>
<dbReference type="PANTHER" id="PTHR31302">
    <property type="entry name" value="TRANSMEMBRANE PROTEIN WITH METALLOPHOSPHOESTERASE DOMAIN-RELATED"/>
    <property type="match status" value="1"/>
</dbReference>
<dbReference type="CDD" id="cd07385">
    <property type="entry name" value="MPP_YkuE_C"/>
    <property type="match status" value="1"/>
</dbReference>
<reference evidence="3 4" key="1">
    <citation type="submission" date="2024-09" db="EMBL/GenBank/DDBJ databases">
        <authorList>
            <person name="Sun Q."/>
            <person name="Mori K."/>
        </authorList>
    </citation>
    <scope>NUCLEOTIDE SEQUENCE [LARGE SCALE GENOMIC DNA]</scope>
    <source>
        <strain evidence="3 4">CGMCC 1.9126</strain>
    </source>
</reference>
<dbReference type="SUPFAM" id="SSF56300">
    <property type="entry name" value="Metallo-dependent phosphatases"/>
    <property type="match status" value="1"/>
</dbReference>
<dbReference type="InterPro" id="IPR004843">
    <property type="entry name" value="Calcineurin-like_PHP"/>
</dbReference>
<gene>
    <name evidence="3" type="ORF">ACFFHF_14105</name>
</gene>
<feature type="domain" description="Calcineurin-like phosphoesterase" evidence="2">
    <location>
        <begin position="141"/>
        <end position="303"/>
    </location>
</feature>
<dbReference type="RefSeq" id="WP_160548947.1">
    <property type="nucleotide sequence ID" value="NZ_JBHLUU010000100.1"/>
</dbReference>
<keyword evidence="4" id="KW-1185">Reference proteome</keyword>
<evidence type="ECO:0000313" key="3">
    <source>
        <dbReference type="EMBL" id="MFC0476347.1"/>
    </source>
</evidence>
<protein>
    <submittedName>
        <fullName evidence="3">Metallophosphoesterase</fullName>
    </submittedName>
</protein>
<evidence type="ECO:0000313" key="4">
    <source>
        <dbReference type="Proteomes" id="UP001589738"/>
    </source>
</evidence>
<dbReference type="InterPro" id="IPR029052">
    <property type="entry name" value="Metallo-depent_PP-like"/>
</dbReference>
<sequence>MLLMIGAIVLAILIYSAICFYIGYNGWVWLKARNLIQWKKIYIIVVIGLSLSVFAGQLLPIYLFKIVSGLWLAVVGYSLIILPFTNLLVYFLKKRSIIWAGNLVGLFYLFVLIYGSFLAWNPIIHTYDIEVDKTAGDRKELKVLMASDIHAGVLVGNNHLEKLVSIAEKEEPDIILIPGDLIDDYIEPYLKQNMGEVMEKLDAPLGVYAVLGNHDYYGEDSKEILTEMDKAGITVLMDEWVMVENFYLIGRKDPTDESRQQLEEYVIGLDQSKPLIMLDHQPIDFSEASKQGIDVMLSGHTHKGQLFPASIVTNLLYDNDYGYEKMEQLHTFVSSGFGVWGPPLRLGSQSEVFVINLTFTR</sequence>
<proteinExistence type="predicted"/>
<evidence type="ECO:0000256" key="1">
    <source>
        <dbReference type="SAM" id="Phobius"/>
    </source>
</evidence>
<feature type="transmembrane region" description="Helical" evidence="1">
    <location>
        <begin position="99"/>
        <end position="120"/>
    </location>
</feature>
<evidence type="ECO:0000259" key="2">
    <source>
        <dbReference type="Pfam" id="PF00149"/>
    </source>
</evidence>
<accession>A0ABV6KSN9</accession>
<dbReference type="EMBL" id="JBHLUU010000100">
    <property type="protein sequence ID" value="MFC0476347.1"/>
    <property type="molecule type" value="Genomic_DNA"/>
</dbReference>
<feature type="transmembrane region" description="Helical" evidence="1">
    <location>
        <begin position="42"/>
        <end position="64"/>
    </location>
</feature>
<dbReference type="Proteomes" id="UP001589738">
    <property type="component" value="Unassembled WGS sequence"/>
</dbReference>
<organism evidence="3 4">
    <name type="scientific">Robertmurraya beringensis</name>
    <dbReference type="NCBI Taxonomy" id="641660"/>
    <lineage>
        <taxon>Bacteria</taxon>
        <taxon>Bacillati</taxon>
        <taxon>Bacillota</taxon>
        <taxon>Bacilli</taxon>
        <taxon>Bacillales</taxon>
        <taxon>Bacillaceae</taxon>
        <taxon>Robertmurraya</taxon>
    </lineage>
</organism>
<feature type="transmembrane region" description="Helical" evidence="1">
    <location>
        <begin position="6"/>
        <end position="30"/>
    </location>
</feature>
<keyword evidence="1" id="KW-1133">Transmembrane helix</keyword>
<dbReference type="PANTHER" id="PTHR31302:SF0">
    <property type="entry name" value="TRANSMEMBRANE PROTEIN WITH METALLOPHOSPHOESTERASE DOMAIN"/>
    <property type="match status" value="1"/>
</dbReference>
<comment type="caution">
    <text evidence="3">The sequence shown here is derived from an EMBL/GenBank/DDBJ whole genome shotgun (WGS) entry which is preliminary data.</text>
</comment>
<feature type="transmembrane region" description="Helical" evidence="1">
    <location>
        <begin position="70"/>
        <end position="92"/>
    </location>
</feature>
<keyword evidence="1" id="KW-0472">Membrane</keyword>
<dbReference type="Pfam" id="PF00149">
    <property type="entry name" value="Metallophos"/>
    <property type="match status" value="1"/>
</dbReference>
<dbReference type="Gene3D" id="3.60.21.10">
    <property type="match status" value="1"/>
</dbReference>
<name>A0ABV6KSN9_9BACI</name>